<sequence>MTQTNTAPLPYPRGSQIWGRPGRETHGVTMKLMAQGFYVHITKTGRRVAVSARTRKLLQARGLAAA</sequence>
<gene>
    <name evidence="2" type="ORF">SP5_069_01420</name>
</gene>
<evidence type="ECO:0000313" key="2">
    <source>
        <dbReference type="EMBL" id="GAM01898.1"/>
    </source>
</evidence>
<dbReference type="AlphaFoldDB" id="A0A0A1W9A2"/>
<protein>
    <submittedName>
        <fullName evidence="2">Uncharacterized protein</fullName>
    </submittedName>
</protein>
<feature type="region of interest" description="Disordered" evidence="1">
    <location>
        <begin position="1"/>
        <end position="22"/>
    </location>
</feature>
<comment type="caution">
    <text evidence="2">The sequence shown here is derived from an EMBL/GenBank/DDBJ whole genome shotgun (WGS) entry which is preliminary data.</text>
</comment>
<reference evidence="2 3" key="1">
    <citation type="submission" date="2014-11" db="EMBL/GenBank/DDBJ databases">
        <title>Whole genome shotgun sequence of Sphingomonas parapaucimobilis NBRC 15100.</title>
        <authorList>
            <person name="Katano-Makiyama Y."/>
            <person name="Hosoyama A."/>
            <person name="Hashimoto M."/>
            <person name="Hosoyama Y."/>
            <person name="Noguchi M."/>
            <person name="Numata M."/>
            <person name="Tsuchikane K."/>
            <person name="Hirakata S."/>
            <person name="Uohara A."/>
            <person name="Shimodaira J."/>
            <person name="Ohji S."/>
            <person name="Ichikawa N."/>
            <person name="Kimura A."/>
            <person name="Yamazoe A."/>
            <person name="Fujita N."/>
        </authorList>
    </citation>
    <scope>NUCLEOTIDE SEQUENCE [LARGE SCALE GENOMIC DNA]</scope>
    <source>
        <strain evidence="2 3">NBRC 15100</strain>
    </source>
</reference>
<dbReference type="EMBL" id="BBPI01000069">
    <property type="protein sequence ID" value="GAM01898.1"/>
    <property type="molecule type" value="Genomic_DNA"/>
</dbReference>
<dbReference type="Proteomes" id="UP000032305">
    <property type="component" value="Unassembled WGS sequence"/>
</dbReference>
<accession>A0A0A1W9A2</accession>
<proteinExistence type="predicted"/>
<evidence type="ECO:0000256" key="1">
    <source>
        <dbReference type="SAM" id="MobiDB-lite"/>
    </source>
</evidence>
<keyword evidence="3" id="KW-1185">Reference proteome</keyword>
<name>A0A0A1W9A2_9SPHN</name>
<evidence type="ECO:0000313" key="3">
    <source>
        <dbReference type="Proteomes" id="UP000032305"/>
    </source>
</evidence>
<organism evidence="2 3">
    <name type="scientific">Sphingomonas parapaucimobilis NBRC 15100</name>
    <dbReference type="NCBI Taxonomy" id="1219049"/>
    <lineage>
        <taxon>Bacteria</taxon>
        <taxon>Pseudomonadati</taxon>
        <taxon>Pseudomonadota</taxon>
        <taxon>Alphaproteobacteria</taxon>
        <taxon>Sphingomonadales</taxon>
        <taxon>Sphingomonadaceae</taxon>
        <taxon>Sphingomonas</taxon>
    </lineage>
</organism>
<dbReference type="RefSeq" id="WP_042489303.1">
    <property type="nucleotide sequence ID" value="NZ_BBPI01000069.1"/>
</dbReference>